<dbReference type="InterPro" id="IPR022385">
    <property type="entry name" value="Rhs_assc_core"/>
</dbReference>
<feature type="domain" description="Teneurin-like YD-shell" evidence="3">
    <location>
        <begin position="14"/>
        <end position="268"/>
    </location>
</feature>
<dbReference type="GO" id="GO:0016787">
    <property type="term" value="F:hydrolase activity"/>
    <property type="evidence" value="ECO:0007669"/>
    <property type="project" value="UniProtKB-KW"/>
</dbReference>
<organism evidence="4">
    <name type="scientific">Akkermansia muciniphila</name>
    <dbReference type="NCBI Taxonomy" id="239935"/>
    <lineage>
        <taxon>Bacteria</taxon>
        <taxon>Pseudomonadati</taxon>
        <taxon>Verrucomicrobiota</taxon>
        <taxon>Verrucomicrobiia</taxon>
        <taxon>Verrucomicrobiales</taxon>
        <taxon>Akkermansiaceae</taxon>
        <taxon>Akkermansia</taxon>
    </lineage>
</organism>
<dbReference type="AlphaFoldDB" id="A0A6N2TI12"/>
<dbReference type="InterPro" id="IPR056823">
    <property type="entry name" value="TEN-like_YD-shell"/>
</dbReference>
<keyword evidence="4" id="KW-0378">Hydrolase</keyword>
<feature type="region of interest" description="Disordered" evidence="2">
    <location>
        <begin position="1"/>
        <end position="27"/>
    </location>
</feature>
<dbReference type="EMBL" id="CACRSS010000015">
    <property type="protein sequence ID" value="VYT04312.1"/>
    <property type="molecule type" value="Genomic_DNA"/>
</dbReference>
<dbReference type="PANTHER" id="PTHR32305">
    <property type="match status" value="1"/>
</dbReference>
<protein>
    <submittedName>
        <fullName evidence="4">tRNA nuclease WapA</fullName>
        <ecNumber evidence="4">3.1.-.-</ecNumber>
    </submittedName>
</protein>
<dbReference type="InterPro" id="IPR050708">
    <property type="entry name" value="T6SS_VgrG/RHS"/>
</dbReference>
<keyword evidence="1" id="KW-0677">Repeat</keyword>
<evidence type="ECO:0000256" key="1">
    <source>
        <dbReference type="ARBA" id="ARBA00022737"/>
    </source>
</evidence>
<sequence length="484" mass="54710">MGRPVTRTQQRGTEATRTDSFNYNGRNELTGATLGTAPYGYSYDNIGNRKTARELAEELTYAANELNQYTSIEEKAEAPFVPTYDASGNQTLIKTSTGIWTVVYNAANRAVSFTSRDGSTVVECGYDYQGRRYMKKVTVNGTVASHERYLYRGYLQLAALDMLDNRNVLRTLLWDPLEPVATRPLALARDNALYCYGWDFNKNVTEVFDARGTIAATYDYSPYGTVGSTGNLVQLVQWSSEMNDEELALVYYNYRYYNPADGRWINRDPIAEEGGWNLYGFVRNVPMICTDYLGKDTLGELIYARYVINFLRGIGTVVPFPSKPAMIAQMRDSAGMQRTFEEALQQIIKEELENINNYPKSIEIDFVDKKDITAKFSVHLGYESGVHLHSSGWWLGRPQKVLGYGKFKICVKSKDDIILLSSEGVSLAWYDVIDANPTEGDPEWQQFLETIVQDKVDSSAAFPIEVWGNFTFSELETIINSIDI</sequence>
<dbReference type="PRINTS" id="PR00394">
    <property type="entry name" value="RHSPROTEIN"/>
</dbReference>
<dbReference type="Pfam" id="PF25023">
    <property type="entry name" value="TEN_YD-shell"/>
    <property type="match status" value="1"/>
</dbReference>
<dbReference type="Gene3D" id="2.180.10.10">
    <property type="entry name" value="RHS repeat-associated core"/>
    <property type="match status" value="1"/>
</dbReference>
<dbReference type="PANTHER" id="PTHR32305:SF15">
    <property type="entry name" value="PROTEIN RHSA-RELATED"/>
    <property type="match status" value="1"/>
</dbReference>
<evidence type="ECO:0000313" key="4">
    <source>
        <dbReference type="EMBL" id="VYT04312.1"/>
    </source>
</evidence>
<reference evidence="4" key="1">
    <citation type="submission" date="2019-11" db="EMBL/GenBank/DDBJ databases">
        <authorList>
            <person name="Feng L."/>
        </authorList>
    </citation>
    <scope>NUCLEOTIDE SEQUENCE</scope>
    <source>
        <strain evidence="4">AMuciniphilaLFYP55</strain>
    </source>
</reference>
<dbReference type="NCBIfam" id="TIGR03696">
    <property type="entry name" value="Rhs_assc_core"/>
    <property type="match status" value="1"/>
</dbReference>
<evidence type="ECO:0000259" key="3">
    <source>
        <dbReference type="Pfam" id="PF25023"/>
    </source>
</evidence>
<gene>
    <name evidence="4" type="primary">wapA_2</name>
    <name evidence="4" type="ORF">AMLFYP55_00385</name>
</gene>
<proteinExistence type="predicted"/>
<name>A0A6N2TI12_9BACT</name>
<evidence type="ECO:0000256" key="2">
    <source>
        <dbReference type="SAM" id="MobiDB-lite"/>
    </source>
</evidence>
<dbReference type="EC" id="3.1.-.-" evidence="4"/>
<accession>A0A6N2TI12</accession>